<dbReference type="Gene3D" id="3.40.50.1820">
    <property type="entry name" value="alpha/beta hydrolase"/>
    <property type="match status" value="1"/>
</dbReference>
<protein>
    <submittedName>
        <fullName evidence="4">Alpha/beta hydrolase</fullName>
    </submittedName>
</protein>
<dbReference type="InterPro" id="IPR050300">
    <property type="entry name" value="GDXG_lipolytic_enzyme"/>
</dbReference>
<dbReference type="PANTHER" id="PTHR48081:SF6">
    <property type="entry name" value="PEPTIDASE S9 PROLYL OLIGOPEPTIDASE CATALYTIC DOMAIN-CONTAINING PROTEIN"/>
    <property type="match status" value="1"/>
</dbReference>
<keyword evidence="1 4" id="KW-0378">Hydrolase</keyword>
<gene>
    <name evidence="4" type="ORF">AAEO60_10385</name>
</gene>
<evidence type="ECO:0000313" key="4">
    <source>
        <dbReference type="EMBL" id="MEL1251081.1"/>
    </source>
</evidence>
<feature type="signal peptide" evidence="2">
    <location>
        <begin position="1"/>
        <end position="20"/>
    </location>
</feature>
<evidence type="ECO:0000256" key="1">
    <source>
        <dbReference type="ARBA" id="ARBA00022801"/>
    </source>
</evidence>
<reference evidence="4 5" key="1">
    <citation type="submission" date="2024-04" db="EMBL/GenBank/DDBJ databases">
        <title>Aurantiacibacter sp. DGU6 16S ribosomal RNA gene Genome sequencing and assembly.</title>
        <authorList>
            <person name="Park S."/>
        </authorList>
    </citation>
    <scope>NUCLEOTIDE SEQUENCE [LARGE SCALE GENOMIC DNA]</scope>
    <source>
        <strain evidence="4 5">DGU6</strain>
    </source>
</reference>
<dbReference type="InterPro" id="IPR029058">
    <property type="entry name" value="AB_hydrolase_fold"/>
</dbReference>
<dbReference type="PANTHER" id="PTHR48081">
    <property type="entry name" value="AB HYDROLASE SUPERFAMILY PROTEIN C4A8.06C"/>
    <property type="match status" value="1"/>
</dbReference>
<organism evidence="4 5">
    <name type="scientific">Aurantiacibacter gilvus</name>
    <dbReference type="NCBI Taxonomy" id="3139141"/>
    <lineage>
        <taxon>Bacteria</taxon>
        <taxon>Pseudomonadati</taxon>
        <taxon>Pseudomonadota</taxon>
        <taxon>Alphaproteobacteria</taxon>
        <taxon>Sphingomonadales</taxon>
        <taxon>Erythrobacteraceae</taxon>
        <taxon>Aurantiacibacter</taxon>
    </lineage>
</organism>
<keyword evidence="2" id="KW-0732">Signal</keyword>
<proteinExistence type="predicted"/>
<dbReference type="InterPro" id="IPR002925">
    <property type="entry name" value="Dienelactn_hydro"/>
</dbReference>
<accession>A0ABU9IFV3</accession>
<evidence type="ECO:0000259" key="3">
    <source>
        <dbReference type="Pfam" id="PF01738"/>
    </source>
</evidence>
<evidence type="ECO:0000313" key="5">
    <source>
        <dbReference type="Proteomes" id="UP001497045"/>
    </source>
</evidence>
<dbReference type="Pfam" id="PF01738">
    <property type="entry name" value="DLH"/>
    <property type="match status" value="1"/>
</dbReference>
<keyword evidence="5" id="KW-1185">Reference proteome</keyword>
<name>A0ABU9IFV3_9SPHN</name>
<dbReference type="SUPFAM" id="SSF53474">
    <property type="entry name" value="alpha/beta-Hydrolases"/>
    <property type="match status" value="1"/>
</dbReference>
<dbReference type="EMBL" id="JBBYHV010000002">
    <property type="protein sequence ID" value="MEL1251081.1"/>
    <property type="molecule type" value="Genomic_DNA"/>
</dbReference>
<dbReference type="GO" id="GO:0016787">
    <property type="term" value="F:hydrolase activity"/>
    <property type="evidence" value="ECO:0007669"/>
    <property type="project" value="UniProtKB-KW"/>
</dbReference>
<evidence type="ECO:0000256" key="2">
    <source>
        <dbReference type="SAM" id="SignalP"/>
    </source>
</evidence>
<feature type="chain" id="PRO_5045058937" evidence="2">
    <location>
        <begin position="21"/>
        <end position="293"/>
    </location>
</feature>
<dbReference type="RefSeq" id="WP_341673647.1">
    <property type="nucleotide sequence ID" value="NZ_JBBYHV010000002.1"/>
</dbReference>
<feature type="domain" description="Dienelactone hydrolase" evidence="3">
    <location>
        <begin position="83"/>
        <end position="271"/>
    </location>
</feature>
<comment type="caution">
    <text evidence="4">The sequence shown here is derived from an EMBL/GenBank/DDBJ whole genome shotgun (WGS) entry which is preliminary data.</text>
</comment>
<sequence>MLKAALGFLAALLITATATAQPDPSMFAAEVVPPVQGELIPLPTVDPQSENAEQWNRVFGQVWVRNVSHPGLYRVAPKNGRGNGRAVIVVPGGGYSFVSIESEGFWVAERLAAQGYTAFVLKYRPRTTPAGMEEFIAALVADFGNLGQRQLPDHPPAVDDLAAAITLIRERAAEWEIDPGSIGAIGFSAGSRTTIRLLENHPEAALLDHVGLIYPPMAQTIAPGPRPDLFMAIAVDDPLFRQGGLTMVDSWLAESQAVEFHLYSGGEHGFGLRPQGTTSDLWIDQYLAWLALQ</sequence>
<dbReference type="Proteomes" id="UP001497045">
    <property type="component" value="Unassembled WGS sequence"/>
</dbReference>